<dbReference type="AlphaFoldDB" id="A0A8J5NBX4"/>
<proteinExistence type="predicted"/>
<accession>A0A8J5NBX4</accession>
<reference evidence="2" key="1">
    <citation type="journal article" date="2021" name="Sci. Adv.">
        <title>The American lobster genome reveals insights on longevity, neural, and immune adaptations.</title>
        <authorList>
            <person name="Polinski J.M."/>
            <person name="Zimin A.V."/>
            <person name="Clark K.F."/>
            <person name="Kohn A.B."/>
            <person name="Sadowski N."/>
            <person name="Timp W."/>
            <person name="Ptitsyn A."/>
            <person name="Khanna P."/>
            <person name="Romanova D.Y."/>
            <person name="Williams P."/>
            <person name="Greenwood S.J."/>
            <person name="Moroz L.L."/>
            <person name="Walt D.R."/>
            <person name="Bodnar A.G."/>
        </authorList>
    </citation>
    <scope>NUCLEOTIDE SEQUENCE</scope>
    <source>
        <strain evidence="2">GMGI-L3</strain>
    </source>
</reference>
<organism evidence="2 3">
    <name type="scientific">Homarus americanus</name>
    <name type="common">American lobster</name>
    <dbReference type="NCBI Taxonomy" id="6706"/>
    <lineage>
        <taxon>Eukaryota</taxon>
        <taxon>Metazoa</taxon>
        <taxon>Ecdysozoa</taxon>
        <taxon>Arthropoda</taxon>
        <taxon>Crustacea</taxon>
        <taxon>Multicrustacea</taxon>
        <taxon>Malacostraca</taxon>
        <taxon>Eumalacostraca</taxon>
        <taxon>Eucarida</taxon>
        <taxon>Decapoda</taxon>
        <taxon>Pleocyemata</taxon>
        <taxon>Astacidea</taxon>
        <taxon>Nephropoidea</taxon>
        <taxon>Nephropidae</taxon>
        <taxon>Homarus</taxon>
    </lineage>
</organism>
<evidence type="ECO:0000313" key="3">
    <source>
        <dbReference type="Proteomes" id="UP000747542"/>
    </source>
</evidence>
<dbReference type="EMBL" id="JAHLQT010002534">
    <property type="protein sequence ID" value="KAG7176887.1"/>
    <property type="molecule type" value="Genomic_DNA"/>
</dbReference>
<comment type="caution">
    <text evidence="2">The sequence shown here is derived from an EMBL/GenBank/DDBJ whole genome shotgun (WGS) entry which is preliminary data.</text>
</comment>
<protein>
    <submittedName>
        <fullName evidence="2">Transposable element Tcb1 transposase-like 3</fullName>
    </submittedName>
</protein>
<dbReference type="Pfam" id="PF13358">
    <property type="entry name" value="DDE_3"/>
    <property type="match status" value="1"/>
</dbReference>
<gene>
    <name evidence="2" type="primary">Tcb1-L3</name>
    <name evidence="2" type="ORF">Hamer_G000084</name>
</gene>
<dbReference type="Gene3D" id="3.30.420.10">
    <property type="entry name" value="Ribonuclease H-like superfamily/Ribonuclease H"/>
    <property type="match status" value="1"/>
</dbReference>
<dbReference type="Proteomes" id="UP000747542">
    <property type="component" value="Unassembled WGS sequence"/>
</dbReference>
<dbReference type="InterPro" id="IPR036397">
    <property type="entry name" value="RNaseH_sf"/>
</dbReference>
<dbReference type="InterPro" id="IPR038717">
    <property type="entry name" value="Tc1-like_DDE_dom"/>
</dbReference>
<evidence type="ECO:0000259" key="1">
    <source>
        <dbReference type="Pfam" id="PF13358"/>
    </source>
</evidence>
<feature type="domain" description="Tc1-like transposase DDE" evidence="1">
    <location>
        <begin position="3"/>
        <end position="59"/>
    </location>
</feature>
<dbReference type="GO" id="GO:0003676">
    <property type="term" value="F:nucleic acid binding"/>
    <property type="evidence" value="ECO:0007669"/>
    <property type="project" value="InterPro"/>
</dbReference>
<sequence>MQDGAPCHRSKCVTTWLHERAILLLEWPGNSPDLNPIENVWHEMKRKLSTRDTSTVHRLQEEIKHMWEFEMDEEYFQMLAESMPKRLQLVIKWKENMTKY</sequence>
<evidence type="ECO:0000313" key="2">
    <source>
        <dbReference type="EMBL" id="KAG7176887.1"/>
    </source>
</evidence>
<name>A0A8J5NBX4_HOMAM</name>
<keyword evidence="3" id="KW-1185">Reference proteome</keyword>